<proteinExistence type="predicted"/>
<sequence>MFDLSSATYHPISEEIVDVLCKKTLNSNRLFFRVQVSYFLAKMASSMRCTLDTLDRGKIPVNVYALNLAPSGSGKGHSTNIIEGQFLNQFKGTFLQDTFPYIAKQNLIDVAAKRAGKNGTDPADELVKVEKEFASTGALAFSFDSGTVPALKQLRHKLLLAGIGAASFECDELGKNLIANMDLLTAFLELYDQGLIKQKLTKNTADSQRMEELEGKTPTNMLLFGTPNSLLNGGKEEDEFYALLIAGYARRCLFGYSRKEDFQKDMSPEEVFDMLTDSTSNATVARLSQHFGMLADVAKYNQHIAVNRDVSIKLIAYKLHCEQIADKLPDHEEIRKAELRHRYFKALKLAGVYAFVDETPEVTETQLLSAIKLVEESGEAFNKILSREKNYVKLANYIAEIGKEVTHVDLVEDLPFYKGSNAQKQELMNLAIAYGYKHHIIIKKTYIDGIEFFKGEALKPTDLNKLIVSYSNHIAYNYLSETISFSNLESLCKMEDMHWINHALVKGASGDGHREGGNIIPGFNVIVIDVDGGTSLDEVRVLMKDYTYIIHTTKRHQTEGYGDRFRLIIPINYHLKLDENEFKEFMSNIFEWLPFKVDEQTSQRARKWATHPGISFSNEGEILDALAFIPKTSKNDELKKTMVDLGNLDNLERWFAQRMGNGNRNNQLLKFAMMLADTGMNYQDILHKVIDFNSKLSNSLPEIEIHNTIMRSVSKKLSEK</sequence>
<protein>
    <submittedName>
        <fullName evidence="2">DNA primase</fullName>
    </submittedName>
</protein>
<dbReference type="Proteomes" id="UP000030324">
    <property type="component" value="Segment"/>
</dbReference>
<dbReference type="KEGG" id="vg:24724588"/>
<evidence type="ECO:0000313" key="2">
    <source>
        <dbReference type="EMBL" id="AIX12410.1"/>
    </source>
</evidence>
<name>A0A0A0YW88_9CAUD</name>
<dbReference type="Pfam" id="PF08708">
    <property type="entry name" value="PriCT_1"/>
    <property type="match status" value="1"/>
</dbReference>
<dbReference type="GeneID" id="24724588"/>
<reference evidence="2 3" key="1">
    <citation type="journal article" date="2015" name="Genome Announc.">
        <title>Complete Genome Sequence of Enterotoxigenic Escherichia coli N4-Like Podophage Pollock.</title>
        <authorList>
            <person name="Patel R.S."/>
            <person name="Lessor L.E."/>
            <person name="Hernandez A.C."/>
            <person name="Kuty Everett G.F."/>
        </authorList>
    </citation>
    <scope>NUCLEOTIDE SEQUENCE [LARGE SCALE GENOMIC DNA]</scope>
</reference>
<gene>
    <name evidence="2" type="ORF">CPT_Pollock51</name>
</gene>
<accession>A0A0A0YW88</accession>
<dbReference type="OrthoDB" id="378at10239"/>
<evidence type="ECO:0000313" key="3">
    <source>
        <dbReference type="Proteomes" id="UP000030324"/>
    </source>
</evidence>
<feature type="domain" description="Primase C-terminal 1" evidence="1">
    <location>
        <begin position="659"/>
        <end position="715"/>
    </location>
</feature>
<organism evidence="2 3">
    <name type="scientific">Escherichia phage Pollock</name>
    <dbReference type="NCBI Taxonomy" id="1540097"/>
    <lineage>
        <taxon>Viruses</taxon>
        <taxon>Duplodnaviria</taxon>
        <taxon>Heunggongvirae</taxon>
        <taxon>Uroviricota</taxon>
        <taxon>Caudoviricetes</taxon>
        <taxon>Schitoviridae</taxon>
        <taxon>Humphriesvirinae</taxon>
        <taxon>Pollockvirus</taxon>
        <taxon>Pollockvirus pollock</taxon>
    </lineage>
</organism>
<keyword evidence="3" id="KW-1185">Reference proteome</keyword>
<evidence type="ECO:0000259" key="1">
    <source>
        <dbReference type="Pfam" id="PF08708"/>
    </source>
</evidence>
<dbReference type="InterPro" id="IPR014820">
    <property type="entry name" value="PriCT_1"/>
</dbReference>
<dbReference type="RefSeq" id="YP_009152152.1">
    <property type="nucleotide sequence ID" value="NC_027381.1"/>
</dbReference>
<dbReference type="EMBL" id="KM236242">
    <property type="protein sequence ID" value="AIX12410.1"/>
    <property type="molecule type" value="Genomic_DNA"/>
</dbReference>